<comment type="similarity">
    <text evidence="1 5">Belongs to the bacterial ribosomal protein bL28 family.</text>
</comment>
<evidence type="ECO:0000256" key="2">
    <source>
        <dbReference type="ARBA" id="ARBA00022980"/>
    </source>
</evidence>
<dbReference type="GO" id="GO:0003735">
    <property type="term" value="F:structural constituent of ribosome"/>
    <property type="evidence" value="ECO:0007669"/>
    <property type="project" value="InterPro"/>
</dbReference>
<dbReference type="GO" id="GO:0006412">
    <property type="term" value="P:translation"/>
    <property type="evidence" value="ECO:0007669"/>
    <property type="project" value="UniProtKB-UniRule"/>
</dbReference>
<dbReference type="GO" id="GO:0005840">
    <property type="term" value="C:ribosome"/>
    <property type="evidence" value="ECO:0007669"/>
    <property type="project" value="UniProtKB-KW"/>
</dbReference>
<reference evidence="6 7" key="1">
    <citation type="journal article" date="2012" name="FEBS Lett.">
        <title>Anammox organism KSU-1 expresses a NirK-type copper-containing nitrite reductase instead of a NirS-type with cytochrome cd1.</title>
        <authorList>
            <person name="Hira D."/>
            <person name="Toh H."/>
            <person name="Migita C.T."/>
            <person name="Okubo H."/>
            <person name="Nishiyama T."/>
            <person name="Hattori M."/>
            <person name="Furukawa K."/>
            <person name="Fujii T."/>
        </authorList>
    </citation>
    <scope>NUCLEOTIDE SEQUENCE [LARGE SCALE GENOMIC DNA]</scope>
</reference>
<evidence type="ECO:0000256" key="1">
    <source>
        <dbReference type="ARBA" id="ARBA00008760"/>
    </source>
</evidence>
<dbReference type="AlphaFoldDB" id="I3IRD0"/>
<dbReference type="Pfam" id="PF00830">
    <property type="entry name" value="Ribosomal_L28"/>
    <property type="match status" value="1"/>
</dbReference>
<evidence type="ECO:0000256" key="5">
    <source>
        <dbReference type="HAMAP-Rule" id="MF_00373"/>
    </source>
</evidence>
<dbReference type="eggNOG" id="COG0227">
    <property type="taxonomic scope" value="Bacteria"/>
</dbReference>
<dbReference type="InterPro" id="IPR026569">
    <property type="entry name" value="Ribosomal_bL28"/>
</dbReference>
<gene>
    <name evidence="5" type="primary">rpmB</name>
    <name evidence="6" type="ORF">KSU1_D0966</name>
</gene>
<dbReference type="InterPro" id="IPR037147">
    <property type="entry name" value="Ribosomal_bL28_sf"/>
</dbReference>
<dbReference type="PANTHER" id="PTHR39080">
    <property type="entry name" value="50S RIBOSOMAL PROTEIN L28"/>
    <property type="match status" value="1"/>
</dbReference>
<comment type="caution">
    <text evidence="6">The sequence shown here is derived from an EMBL/GenBank/DDBJ whole genome shotgun (WGS) entry which is preliminary data.</text>
</comment>
<evidence type="ECO:0000313" key="6">
    <source>
        <dbReference type="EMBL" id="GAB64275.1"/>
    </source>
</evidence>
<dbReference type="InterPro" id="IPR034704">
    <property type="entry name" value="Ribosomal_bL28/bL31-like_sf"/>
</dbReference>
<dbReference type="STRING" id="247490.KSU1_D0966"/>
<dbReference type="SUPFAM" id="SSF143800">
    <property type="entry name" value="L28p-like"/>
    <property type="match status" value="1"/>
</dbReference>
<dbReference type="Proteomes" id="UP000002985">
    <property type="component" value="Unassembled WGS sequence"/>
</dbReference>
<dbReference type="EMBL" id="BAFH01000004">
    <property type="protein sequence ID" value="GAB64275.1"/>
    <property type="molecule type" value="Genomic_DNA"/>
</dbReference>
<dbReference type="OrthoDB" id="9805609at2"/>
<dbReference type="NCBIfam" id="TIGR00009">
    <property type="entry name" value="L28"/>
    <property type="match status" value="1"/>
</dbReference>
<protein>
    <recommendedName>
        <fullName evidence="4 5">Large ribosomal subunit protein bL28</fullName>
    </recommendedName>
</protein>
<dbReference type="InterPro" id="IPR050096">
    <property type="entry name" value="Bacterial_rp_bL28"/>
</dbReference>
<keyword evidence="2 5" id="KW-0689">Ribosomal protein</keyword>
<accession>I3IRD0</accession>
<evidence type="ECO:0000256" key="3">
    <source>
        <dbReference type="ARBA" id="ARBA00023274"/>
    </source>
</evidence>
<keyword evidence="7" id="KW-1185">Reference proteome</keyword>
<keyword evidence="3 5" id="KW-0687">Ribonucleoprotein</keyword>
<name>I3IRD0_9BACT</name>
<evidence type="ECO:0000256" key="4">
    <source>
        <dbReference type="ARBA" id="ARBA00035174"/>
    </source>
</evidence>
<dbReference type="GO" id="GO:1990904">
    <property type="term" value="C:ribonucleoprotein complex"/>
    <property type="evidence" value="ECO:0007669"/>
    <property type="project" value="UniProtKB-KW"/>
</dbReference>
<dbReference type="PANTHER" id="PTHR39080:SF1">
    <property type="entry name" value="LARGE RIBOSOMAL SUBUNIT PROTEIN BL28A"/>
    <property type="match status" value="1"/>
</dbReference>
<dbReference type="HAMAP" id="MF_00373">
    <property type="entry name" value="Ribosomal_bL28"/>
    <property type="match status" value="1"/>
</dbReference>
<dbReference type="InterPro" id="IPR001383">
    <property type="entry name" value="Ribosomal_bL28_bact-type"/>
</dbReference>
<evidence type="ECO:0000313" key="7">
    <source>
        <dbReference type="Proteomes" id="UP000002985"/>
    </source>
</evidence>
<sequence>MARVCEICGKRTEVGNQIERRGLAKWKGGVGKKITGKTRRKFKANLQRIKANIEGSVKKVKVCTRCIGAGKVTKAL</sequence>
<dbReference type="Gene3D" id="2.30.170.40">
    <property type="entry name" value="Ribosomal protein L28/L24"/>
    <property type="match status" value="1"/>
</dbReference>
<organism evidence="6 7">
    <name type="scientific">Candidatus Jettenia caeni</name>
    <dbReference type="NCBI Taxonomy" id="247490"/>
    <lineage>
        <taxon>Bacteria</taxon>
        <taxon>Pseudomonadati</taxon>
        <taxon>Planctomycetota</taxon>
        <taxon>Candidatus Brocadiia</taxon>
        <taxon>Candidatus Brocadiales</taxon>
        <taxon>Candidatus Brocadiaceae</taxon>
        <taxon>Candidatus Jettenia</taxon>
    </lineage>
</organism>
<proteinExistence type="inferred from homology"/>